<feature type="domain" description="HYR" evidence="6">
    <location>
        <begin position="1429"/>
        <end position="1519"/>
    </location>
</feature>
<dbReference type="InterPro" id="IPR036055">
    <property type="entry name" value="LDL_receptor-like_sf"/>
</dbReference>
<feature type="domain" description="HYR" evidence="6">
    <location>
        <begin position="454"/>
        <end position="534"/>
    </location>
</feature>
<evidence type="ECO:0000256" key="1">
    <source>
        <dbReference type="ARBA" id="ARBA00022737"/>
    </source>
</evidence>
<feature type="domain" description="HYR" evidence="6">
    <location>
        <begin position="2161"/>
        <end position="2244"/>
    </location>
</feature>
<keyword evidence="8" id="KW-1185">Reference proteome</keyword>
<feature type="domain" description="HYR" evidence="6">
    <location>
        <begin position="2245"/>
        <end position="2325"/>
    </location>
</feature>
<feature type="domain" description="HYR" evidence="6">
    <location>
        <begin position="1345"/>
        <end position="1428"/>
    </location>
</feature>
<dbReference type="Gene3D" id="2.60.40.10">
    <property type="entry name" value="Immunoglobulins"/>
    <property type="match status" value="4"/>
</dbReference>
<dbReference type="SMART" id="SM00042">
    <property type="entry name" value="CUB"/>
    <property type="match status" value="4"/>
</dbReference>
<dbReference type="PROSITE" id="PS01180">
    <property type="entry name" value="CUB"/>
    <property type="match status" value="4"/>
</dbReference>
<reference evidence="7" key="1">
    <citation type="submission" date="2022-11" db="UniProtKB">
        <authorList>
            <consortium name="EnsemblMetazoa"/>
        </authorList>
    </citation>
    <scope>IDENTIFICATION</scope>
</reference>
<feature type="domain" description="HYR" evidence="6">
    <location>
        <begin position="370"/>
        <end position="453"/>
    </location>
</feature>
<dbReference type="EnsemblMetazoa" id="XM_038199607.1">
    <property type="protein sequence ID" value="XP_038055535.1"/>
    <property type="gene ID" value="LOC119727638"/>
</dbReference>
<sequence>MARGDDYALDFSLDPVYEYRNPQGIRGLRAFRPSAQSRPVHFVRKPPLYAAAAAPAAAAGPATPLVFAVSAVVILVLGAFIGIPLAVIFGVVLPNSTGVSEGTTQQPVIPPVDPPIVNPVTVPPARRTLLLRCPDDITEETQTGQNYAIVGWDPPRVLSRTEGAVQMTSSRQPLTQFNIGVRRVEYTVTDAANNAGACSFQVTVVDNEPPSIQCPPNMTVPTDLLSNSARVFWPAPTITENSGIVSIRQVTDEPGDQFHVGLHVVTIVIHDGANNENRCSFNIIVQDREDPRLTCPDTIVAYTNQPATGTAPASWPDPVVRDNSLSVLTATCAPASGSAFQFGTTQVICNTMDAAGNDDSCMFDVMVRFNDTEPPMFMNCLSDIVVNATEDSDSAFVTWVAPTANDNSLEAPTITVNTGPNRQYSIGTYQVIYTALDSQGNVGECRFTVRVQDVQDPVIMCPANFTQNTSPGQPDAIVVLPAATTSDNSMTSLMVTTDPSGSPVLGIGDHTVTYTVTDDSGNSASCDITVTIEDMEPPTFTPLSDIVVSPDEGQLFANVTLPLVSNRADNSGGPVTVTVSPSNSDMLPIGMHDFMYTVMDIYGNSVTFTITVTVRDMEPPSFMPPSDFTVPTDDGQSSAIVSLPLPTDVTDNSGELVTIMTSPANNSMLSIGPNVVMYTLTDIYSNTVTFTITITVEDLEDPVIMCPGNFTQNTDSTQPDATVTLPAATTSDNSMTSLTVTTDPSGSPVLGIGDHTVTYTVTDASGNPASCNITVTIVDNEPPSFTPPSDFTVSTDDGQSSAIVSLPLPIAVTDNSGELVTIMTSPANNSVLSIGPNVIMYTLTDINGNTMTFSITVTVEDNQPPNLVCPANITRPTDEGMAFANVTYDPLVLTDNDGNTPALTTDYQGGDIYDIGETIITLTARDNGGNEISCTFSITVIDSEDPVIICPANITQNTDSGQPDATVILPAATTSDNSMTSLTVTTDPSGSPVLGIGDHTVTYTVTDDSGNSASCNITVMIIDVEPPTFTPPSNFTVSTGLSNSLVFFPLPTDLSDNGGGEITVTTSPVNGTVLPIGIHVITYTIVDVFGVIVQFTIQVTIVDNQPPNLVCPANITRPTDEGMAFANVTYDPLVLTDNDGNTPALTTDYQGGDIYDIGETIVTLTARDNGGNEISCTFSITVIDSEDPVIICPANITQNTDSGQPDATVILPAATTSDNSMTSLTVTTDPSGSPVLGIGDHTVTYTVTDDSGNPASCNITVMIIDVEPPSFTPPSDFMVPTDHGQSSAIVSLPLPTDVTDNSGELVTIMTSPANNSVLSIGPHVIMYTVTDFYGNTVTFDITVTVEDNQPPNLVCPANITRPTDDGVAFANVTYDPLVLTDNDGNTPALTTDYQGGDIYNIGETIVMLTARDNAGNDICCTFSITVIDTEPPTLQCPSEVIVYSDELRIPAAAPGSYLFADFASWTVNITDNSGQPLTRSESSHESGSYFTASSTTVTHTATDAYNNTNRCSFDVRIIGFVDTTCSMSGSDLDLSVLAGTGVRYHLLSPNFDVGDPYPSNIECLWRVSAPSGSYIRVDFGAFETEFGKDILTIGSGLDETQMNTSLAAYGGKLAELVTDNTRHTKARVYGDTIWLHFVSDATFAQLLAGFWLRFDYITDPRTMYPSSYSFCAEFGGFPCLDGSCIDNSKRCDGNTNDCASNEDETDCPDDSVVTLPTQSANFPSKDGVYHTDIVSDNYPGEYRPSNARWDIDTSFVQSLRIVVMDLQIAAGDSLYVVDGDTGTRVTDNIVSPVSIHLTNNTDVAVVFESNGGTGRGFWIRVWRYISITTEFVDFPAYCEVALHSLNCGKGSCISDTERCDRDVDCGTFGNDQENCMADSYDCGNTAISLGNEGSMYHLTSVNYPNDFIYDISCQYVVTTSAATILVSFRDVEIPATTPEDYLRIGNGATVSDETEIIRVGGVFLPEDVVSTGNHIWIEFISDGRVNSRGFWIVLVAQDSEDLNGIVIICPANITQDTDSGQPDTTVVLPAATTSGNMTSLTVTTDPSGSPVLGIGDHTVTYTVTDDSGNSASCSITVMIVDVEPPSFTPPSDFMVPTDHGQSSAIVSLPLPTDVTDNSGELVTIMTSPANNSMLSIGPYVIMYTVTDFYGNTVTFDITVTVEDNQPPNLMCPANITRPADEGVAFANVTYDPLVLTDNDGNTPALTTDYQGGDIYDIGETIVMLTARDNAGNDISCTFSITVIDSEDPVIICPANITQNADSGQPDTTVVLPAATTSDNSMTSLMVTTDPSGSPVLGIGDHTVTYTVTDDSGNSASCDITVTIVDVEPPSFTPPSDFMVPTDHGQSSAIVSLPLPTDVTDNSGELVTIMTSPANNSVLSIGPHVIMYTVTDFYGNTVTFDITVTVEDNQPPNLTCPANITRPADEGVAFANVTYDPLVLTDNDGNTPALTTDYQGGDIYNMGETIVTLTAQDNAGNEISCTFSITVIDTEPPTLQCPSEVIVYSDELRIPAAVPGSYLFADFASWTVNITDNSGQPLTRSESSHESGSYFTASSTTVTHTATDAYNNTNRCSFDVRIIGFVDTTCSMSGSDLDLSVLAGTGVRYHLLSPNFDVGNPYPSSTECLWRVSAPSGSYIRVDFGAFETEFGKDVLTIGSGPDETQMNTSLAAYGGKLAELVTNNTRHTKARVYGDTIWLHFVSDSTFAQLLAGFWLRFDYITDPRTMYPSSYSFCAEFGGFPCLDGSCIDNSKRCDGTNNDCASNEDETDCPDDSVGTLPTQSANFPSKDGVYHTDIVSDNYPGEYRPSNARWDIDTNFVQSLRIVVMDLQIAAGDSLYVVDGDTGTRVTDNIVSPVSIHLTNNTDVAVVFESNGGTGRGFWIRVWRYISITTEFVDFPAYCEVALHSLNCGEGTCISDTERCDGDVDCDTFGNDQENCEAASYDCGNTAISLGNEGSMYHLTSVNYPDDFIYGISCQYVVTTSAATILVSFRDVEIPATTAEDYLRIGNGATVSDETEIIRVGGVFLPEDVVSTGNQIWIEFISDRSVNSRGFWIVLVAQG</sequence>
<dbReference type="RefSeq" id="XP_038055535.1">
    <property type="nucleotide sequence ID" value="XM_038199607.1"/>
</dbReference>
<dbReference type="SUPFAM" id="SSF49854">
    <property type="entry name" value="Spermadhesin, CUB domain"/>
    <property type="match status" value="4"/>
</dbReference>
<dbReference type="GeneID" id="119727638"/>
<feature type="domain" description="CUB" evidence="5">
    <location>
        <begin position="2942"/>
        <end position="3057"/>
    </location>
</feature>
<feature type="domain" description="HYR" evidence="6">
    <location>
        <begin position="205"/>
        <end position="287"/>
    </location>
</feature>
<evidence type="ECO:0000259" key="6">
    <source>
        <dbReference type="PROSITE" id="PS50825"/>
    </source>
</evidence>
<dbReference type="InterPro" id="IPR013783">
    <property type="entry name" value="Ig-like_fold"/>
</dbReference>
<dbReference type="Proteomes" id="UP000887568">
    <property type="component" value="Unplaced"/>
</dbReference>
<dbReference type="InterPro" id="IPR003410">
    <property type="entry name" value="HYR_dom"/>
</dbReference>
<evidence type="ECO:0000256" key="3">
    <source>
        <dbReference type="PROSITE-ProRule" id="PRU00124"/>
    </source>
</evidence>
<dbReference type="InterPro" id="IPR035914">
    <property type="entry name" value="Sperma_CUB_dom_sf"/>
</dbReference>
<feature type="domain" description="HYR" evidence="6">
    <location>
        <begin position="1102"/>
        <end position="1184"/>
    </location>
</feature>
<evidence type="ECO:0008006" key="9">
    <source>
        <dbReference type="Google" id="ProtNLM"/>
    </source>
</evidence>
<evidence type="ECO:0000259" key="5">
    <source>
        <dbReference type="PROSITE" id="PS01180"/>
    </source>
</evidence>
<feature type="domain" description="HYR" evidence="6">
    <location>
        <begin position="1999"/>
        <end position="2081"/>
    </location>
</feature>
<dbReference type="Gene3D" id="2.60.120.290">
    <property type="entry name" value="Spermadhesin, CUB domain"/>
    <property type="match status" value="4"/>
</dbReference>
<feature type="domain" description="HYR" evidence="6">
    <location>
        <begin position="943"/>
        <end position="1023"/>
    </location>
</feature>
<comment type="caution">
    <text evidence="3">Lacks conserved residue(s) required for the propagation of feature annotation.</text>
</comment>
<feature type="disulfide bond" evidence="3">
    <location>
        <begin position="2907"/>
        <end position="2925"/>
    </location>
</feature>
<dbReference type="Pfam" id="PF02494">
    <property type="entry name" value="HYR"/>
    <property type="match status" value="23"/>
</dbReference>
<keyword evidence="4" id="KW-0472">Membrane</keyword>
<evidence type="ECO:0000313" key="7">
    <source>
        <dbReference type="EnsemblMetazoa" id="XP_038055535.1"/>
    </source>
</evidence>
<dbReference type="Gene3D" id="4.10.400.10">
    <property type="entry name" value="Low-density Lipoprotein Receptor"/>
    <property type="match status" value="2"/>
</dbReference>
<keyword evidence="4" id="KW-0812">Transmembrane</keyword>
<keyword evidence="1" id="KW-0677">Repeat</keyword>
<dbReference type="InterPro" id="IPR002172">
    <property type="entry name" value="LDrepeatLR_classA_rpt"/>
</dbReference>
<proteinExistence type="predicted"/>
<dbReference type="PANTHER" id="PTHR24273">
    <property type="entry name" value="FI04643P-RELATED"/>
    <property type="match status" value="1"/>
</dbReference>
<protein>
    <recommendedName>
        <fullName evidence="9">HYR domain-containing protein</fullName>
    </recommendedName>
</protein>
<evidence type="ECO:0000313" key="8">
    <source>
        <dbReference type="Proteomes" id="UP000887568"/>
    </source>
</evidence>
<feature type="domain" description="HYR" evidence="6">
    <location>
        <begin position="1185"/>
        <end position="1265"/>
    </location>
</feature>
<dbReference type="OrthoDB" id="10045365at2759"/>
<dbReference type="SMART" id="SM00192">
    <property type="entry name" value="LDLa"/>
    <property type="match status" value="4"/>
</dbReference>
<keyword evidence="4" id="KW-1133">Transmembrane helix</keyword>
<keyword evidence="2 3" id="KW-1015">Disulfide bond</keyword>
<dbReference type="PROSITE" id="PS50825">
    <property type="entry name" value="HYR"/>
    <property type="match status" value="18"/>
</dbReference>
<accession>A0A913ZW57</accession>
<evidence type="ECO:0000256" key="4">
    <source>
        <dbReference type="SAM" id="Phobius"/>
    </source>
</evidence>
<feature type="domain" description="HYR" evidence="6">
    <location>
        <begin position="120"/>
        <end position="204"/>
    </location>
</feature>
<feature type="domain" description="CUB" evidence="5">
    <location>
        <begin position="2588"/>
        <end position="2717"/>
    </location>
</feature>
<name>A0A913ZW57_PATMI</name>
<feature type="domain" description="HYR" evidence="6">
    <location>
        <begin position="288"/>
        <end position="369"/>
    </location>
</feature>
<feature type="domain" description="HYR" evidence="6">
    <location>
        <begin position="859"/>
        <end position="942"/>
    </location>
</feature>
<feature type="domain" description="HYR" evidence="6">
    <location>
        <begin position="697"/>
        <end position="779"/>
    </location>
</feature>
<dbReference type="Pfam" id="PF00431">
    <property type="entry name" value="CUB"/>
    <property type="match status" value="4"/>
</dbReference>
<dbReference type="PROSITE" id="PS50068">
    <property type="entry name" value="LDLRA_2"/>
    <property type="match status" value="4"/>
</dbReference>
<feature type="domain" description="CUB" evidence="5">
    <location>
        <begin position="1528"/>
        <end position="1657"/>
    </location>
</feature>
<dbReference type="CDD" id="cd00041">
    <property type="entry name" value="CUB"/>
    <property type="match status" value="4"/>
</dbReference>
<feature type="disulfide bond" evidence="3">
    <location>
        <begin position="1847"/>
        <end position="1865"/>
    </location>
</feature>
<feature type="domain" description="HYR" evidence="6">
    <location>
        <begin position="615"/>
        <end position="696"/>
    </location>
</feature>
<dbReference type="CDD" id="cd00112">
    <property type="entry name" value="LDLa"/>
    <property type="match status" value="4"/>
</dbReference>
<feature type="domain" description="HYR" evidence="6">
    <location>
        <begin position="2405"/>
        <end position="2488"/>
    </location>
</feature>
<feature type="domain" description="CUB" evidence="5">
    <location>
        <begin position="1882"/>
        <end position="1997"/>
    </location>
</feature>
<feature type="transmembrane region" description="Helical" evidence="4">
    <location>
        <begin position="65"/>
        <end position="93"/>
    </location>
</feature>
<feature type="domain" description="HYR" evidence="6">
    <location>
        <begin position="2489"/>
        <end position="2579"/>
    </location>
</feature>
<dbReference type="PANTHER" id="PTHR24273:SF32">
    <property type="entry name" value="HYALIN"/>
    <property type="match status" value="1"/>
</dbReference>
<organism evidence="7 8">
    <name type="scientific">Patiria miniata</name>
    <name type="common">Bat star</name>
    <name type="synonym">Asterina miniata</name>
    <dbReference type="NCBI Taxonomy" id="46514"/>
    <lineage>
        <taxon>Eukaryota</taxon>
        <taxon>Metazoa</taxon>
        <taxon>Echinodermata</taxon>
        <taxon>Eleutherozoa</taxon>
        <taxon>Asterozoa</taxon>
        <taxon>Asteroidea</taxon>
        <taxon>Valvatacea</taxon>
        <taxon>Valvatida</taxon>
        <taxon>Asterinidae</taxon>
        <taxon>Patiria</taxon>
    </lineage>
</organism>
<dbReference type="InterPro" id="IPR000859">
    <property type="entry name" value="CUB_dom"/>
</dbReference>
<evidence type="ECO:0000256" key="2">
    <source>
        <dbReference type="ARBA" id="ARBA00023157"/>
    </source>
</evidence>